<dbReference type="GO" id="GO:0008270">
    <property type="term" value="F:zinc ion binding"/>
    <property type="evidence" value="ECO:0007669"/>
    <property type="project" value="TreeGrafter"/>
</dbReference>
<dbReference type="PANTHER" id="PTHR11533">
    <property type="entry name" value="PROTEASE M1 ZINC METALLOPROTEASE"/>
    <property type="match status" value="1"/>
</dbReference>
<gene>
    <name evidence="2" type="ORF">B0A49_04119</name>
</gene>
<evidence type="ECO:0000313" key="2">
    <source>
        <dbReference type="EMBL" id="TKA67264.1"/>
    </source>
</evidence>
<accession>A0A4U0WUH8</accession>
<dbReference type="GO" id="GO:0006508">
    <property type="term" value="P:proteolysis"/>
    <property type="evidence" value="ECO:0007669"/>
    <property type="project" value="TreeGrafter"/>
</dbReference>
<dbReference type="GO" id="GO:0070006">
    <property type="term" value="F:metalloaminopeptidase activity"/>
    <property type="evidence" value="ECO:0007669"/>
    <property type="project" value="TreeGrafter"/>
</dbReference>
<evidence type="ECO:0000259" key="1">
    <source>
        <dbReference type="Pfam" id="PF17900"/>
    </source>
</evidence>
<feature type="non-terminal residue" evidence="2">
    <location>
        <position position="153"/>
    </location>
</feature>
<dbReference type="GO" id="GO:0016020">
    <property type="term" value="C:membrane"/>
    <property type="evidence" value="ECO:0007669"/>
    <property type="project" value="TreeGrafter"/>
</dbReference>
<dbReference type="InterPro" id="IPR050344">
    <property type="entry name" value="Peptidase_M1_aminopeptidases"/>
</dbReference>
<dbReference type="STRING" id="331657.A0A4U0WUH8"/>
<dbReference type="GO" id="GO:0005737">
    <property type="term" value="C:cytoplasm"/>
    <property type="evidence" value="ECO:0007669"/>
    <property type="project" value="TreeGrafter"/>
</dbReference>
<organism evidence="2 3">
    <name type="scientific">Cryomyces minteri</name>
    <dbReference type="NCBI Taxonomy" id="331657"/>
    <lineage>
        <taxon>Eukaryota</taxon>
        <taxon>Fungi</taxon>
        <taxon>Dikarya</taxon>
        <taxon>Ascomycota</taxon>
        <taxon>Pezizomycotina</taxon>
        <taxon>Dothideomycetes</taxon>
        <taxon>Dothideomycetes incertae sedis</taxon>
        <taxon>Cryomyces</taxon>
    </lineage>
</organism>
<protein>
    <recommendedName>
        <fullName evidence="1">Aminopeptidase N-like N-terminal domain-containing protein</fullName>
    </recommendedName>
</protein>
<dbReference type="AlphaFoldDB" id="A0A4U0WUH8"/>
<dbReference type="Gene3D" id="2.60.40.1730">
    <property type="entry name" value="tricorn interacting facor f3 domain"/>
    <property type="match status" value="1"/>
</dbReference>
<dbReference type="InterPro" id="IPR045357">
    <property type="entry name" value="Aminopeptidase_N-like_N"/>
</dbReference>
<dbReference type="Pfam" id="PF17900">
    <property type="entry name" value="Peptidase_M1_N"/>
    <property type="match status" value="1"/>
</dbReference>
<reference evidence="2 3" key="1">
    <citation type="submission" date="2017-03" db="EMBL/GenBank/DDBJ databases">
        <title>Genomes of endolithic fungi from Antarctica.</title>
        <authorList>
            <person name="Coleine C."/>
            <person name="Masonjones S."/>
            <person name="Stajich J.E."/>
        </authorList>
    </citation>
    <scope>NUCLEOTIDE SEQUENCE [LARGE SCALE GENOMIC DNA]</scope>
    <source>
        <strain evidence="2 3">CCFEE 5187</strain>
    </source>
</reference>
<sequence>MASDRDILPDDVKPTNYAISLFDLELGGEFNYQGTVDITLDIKKETKNITLNANDLKIEKAELSTEVGKTQQSMRSTQTLYDHQTQRITLTFDDPIPPSSEAVLSIRFSGTMNNIMAGFYRSRYKPVVPAAKSVPRDDEFHYMFSTQFESCDA</sequence>
<name>A0A4U0WUH8_9PEZI</name>
<dbReference type="GO" id="GO:0042277">
    <property type="term" value="F:peptide binding"/>
    <property type="evidence" value="ECO:0007669"/>
    <property type="project" value="TreeGrafter"/>
</dbReference>
<dbReference type="EMBL" id="NAJN01000928">
    <property type="protein sequence ID" value="TKA67264.1"/>
    <property type="molecule type" value="Genomic_DNA"/>
</dbReference>
<dbReference type="SUPFAM" id="SSF63737">
    <property type="entry name" value="Leukotriene A4 hydrolase N-terminal domain"/>
    <property type="match status" value="1"/>
</dbReference>
<dbReference type="GO" id="GO:0043171">
    <property type="term" value="P:peptide catabolic process"/>
    <property type="evidence" value="ECO:0007669"/>
    <property type="project" value="TreeGrafter"/>
</dbReference>
<comment type="caution">
    <text evidence="2">The sequence shown here is derived from an EMBL/GenBank/DDBJ whole genome shotgun (WGS) entry which is preliminary data.</text>
</comment>
<proteinExistence type="predicted"/>
<dbReference type="OrthoDB" id="10031169at2759"/>
<feature type="domain" description="Aminopeptidase N-like N-terminal" evidence="1">
    <location>
        <begin position="14"/>
        <end position="153"/>
    </location>
</feature>
<evidence type="ECO:0000313" key="3">
    <source>
        <dbReference type="Proteomes" id="UP000308768"/>
    </source>
</evidence>
<dbReference type="InterPro" id="IPR042097">
    <property type="entry name" value="Aminopeptidase_N-like_N_sf"/>
</dbReference>
<keyword evidence="3" id="KW-1185">Reference proteome</keyword>
<dbReference type="Proteomes" id="UP000308768">
    <property type="component" value="Unassembled WGS sequence"/>
</dbReference>
<dbReference type="PANTHER" id="PTHR11533:SF171">
    <property type="entry name" value="AMINOPEPTIDASE"/>
    <property type="match status" value="1"/>
</dbReference>